<sequence>MAVGEKPVTSRKEAKEKKQRAEEKEQRESFRSEDLECRSKNLSIALGRKQALRKREHKGRREKSQGSIADAIKLSSEFLASIVVGVVLGVGFDKLAGSWPWGLVFFLFLGFAAGILSVLRSVGYVSSSQLGQRGVLRQDEQKKGANKRSDK</sequence>
<dbReference type="OrthoDB" id="15401at2"/>
<dbReference type="AlphaFoldDB" id="A0A2M6UUM1"/>
<keyword evidence="2" id="KW-0812">Transmembrane</keyword>
<protein>
    <submittedName>
        <fullName evidence="3">ATP synthase subunit</fullName>
    </submittedName>
</protein>
<feature type="region of interest" description="Disordered" evidence="1">
    <location>
        <begin position="1"/>
        <end position="34"/>
    </location>
</feature>
<comment type="caution">
    <text evidence="3">The sequence shown here is derived from an EMBL/GenBank/DDBJ whole genome shotgun (WGS) entry which is preliminary data.</text>
</comment>
<name>A0A2M6UUM1_9HYPH</name>
<reference evidence="3 4" key="1">
    <citation type="submission" date="2017-06" db="EMBL/GenBank/DDBJ databases">
        <title>Draft genome of Bartonella tribocorum C635.</title>
        <authorList>
            <person name="Hadjadj L."/>
            <person name="Jiyipong T."/>
            <person name="Diene S.M."/>
            <person name="Morand S."/>
            <person name="Rolain J.-M."/>
        </authorList>
    </citation>
    <scope>NUCLEOTIDE SEQUENCE [LARGE SCALE GENOMIC DNA]</scope>
    <source>
        <strain evidence="3 4">C635</strain>
    </source>
</reference>
<dbReference type="EMBL" id="NJPP01000016">
    <property type="protein sequence ID" value="PIT69890.1"/>
    <property type="molecule type" value="Genomic_DNA"/>
</dbReference>
<dbReference type="Proteomes" id="UP000230791">
    <property type="component" value="Unassembled WGS sequence"/>
</dbReference>
<evidence type="ECO:0000256" key="1">
    <source>
        <dbReference type="SAM" id="MobiDB-lite"/>
    </source>
</evidence>
<feature type="transmembrane region" description="Helical" evidence="2">
    <location>
        <begin position="98"/>
        <end position="119"/>
    </location>
</feature>
<evidence type="ECO:0000256" key="2">
    <source>
        <dbReference type="SAM" id="Phobius"/>
    </source>
</evidence>
<gene>
    <name evidence="3" type="ORF">CEV08_05385</name>
</gene>
<dbReference type="InterPro" id="IPR032820">
    <property type="entry name" value="ATPase_put"/>
</dbReference>
<proteinExistence type="predicted"/>
<evidence type="ECO:0000313" key="4">
    <source>
        <dbReference type="Proteomes" id="UP000230791"/>
    </source>
</evidence>
<dbReference type="RefSeq" id="WP_100130696.1">
    <property type="nucleotide sequence ID" value="NZ_CADDYJ010000011.1"/>
</dbReference>
<feature type="transmembrane region" description="Helical" evidence="2">
    <location>
        <begin position="71"/>
        <end position="92"/>
    </location>
</feature>
<dbReference type="Pfam" id="PF09527">
    <property type="entry name" value="ATPase_gene1"/>
    <property type="match status" value="1"/>
</dbReference>
<keyword evidence="2" id="KW-0472">Membrane</keyword>
<evidence type="ECO:0000313" key="3">
    <source>
        <dbReference type="EMBL" id="PIT69890.1"/>
    </source>
</evidence>
<keyword evidence="2" id="KW-1133">Transmembrane helix</keyword>
<feature type="compositionally biased region" description="Basic and acidic residues" evidence="1">
    <location>
        <begin position="8"/>
        <end position="34"/>
    </location>
</feature>
<accession>A0A2M6UUM1</accession>
<organism evidence="3 4">
    <name type="scientific">Bartonella tribocorum</name>
    <dbReference type="NCBI Taxonomy" id="85701"/>
    <lineage>
        <taxon>Bacteria</taxon>
        <taxon>Pseudomonadati</taxon>
        <taxon>Pseudomonadota</taxon>
        <taxon>Alphaproteobacteria</taxon>
        <taxon>Hyphomicrobiales</taxon>
        <taxon>Bartonellaceae</taxon>
        <taxon>Bartonella</taxon>
    </lineage>
</organism>